<organism evidence="3">
    <name type="scientific">Cytospora mali</name>
    <name type="common">Apple Valsa canker fungus</name>
    <name type="synonym">Valsa mali</name>
    <dbReference type="NCBI Taxonomy" id="578113"/>
    <lineage>
        <taxon>Eukaryota</taxon>
        <taxon>Fungi</taxon>
        <taxon>Dikarya</taxon>
        <taxon>Ascomycota</taxon>
        <taxon>Pezizomycotina</taxon>
        <taxon>Sordariomycetes</taxon>
        <taxon>Sordariomycetidae</taxon>
        <taxon>Diaporthales</taxon>
        <taxon>Cytosporaceae</taxon>
        <taxon>Cytospora</taxon>
    </lineage>
</organism>
<accession>A0A194VMS4</accession>
<dbReference type="Proteomes" id="UP000078559">
    <property type="component" value="Chromosome 1"/>
</dbReference>
<dbReference type="EMBL" id="CM003098">
    <property type="protein sequence ID" value="KUI65301.1"/>
    <property type="molecule type" value="Genomic_DNA"/>
</dbReference>
<proteinExistence type="predicted"/>
<feature type="region of interest" description="Disordered" evidence="1">
    <location>
        <begin position="1"/>
        <end position="38"/>
    </location>
</feature>
<evidence type="ECO:0000313" key="3">
    <source>
        <dbReference type="EMBL" id="KUI65302.1"/>
    </source>
</evidence>
<evidence type="ECO:0000313" key="4">
    <source>
        <dbReference type="Proteomes" id="UP000078559"/>
    </source>
</evidence>
<feature type="compositionally biased region" description="Polar residues" evidence="1">
    <location>
        <begin position="15"/>
        <end position="30"/>
    </location>
</feature>
<gene>
    <name evidence="2" type="ORF">VM1G_11280</name>
    <name evidence="3" type="ORF">VM1G_11281</name>
</gene>
<dbReference type="AlphaFoldDB" id="A0A194VMS4"/>
<feature type="compositionally biased region" description="Basic and acidic residues" evidence="1">
    <location>
        <begin position="1"/>
        <end position="10"/>
    </location>
</feature>
<keyword evidence="4" id="KW-1185">Reference proteome</keyword>
<dbReference type="EMBL" id="CM003098">
    <property type="protein sequence ID" value="KUI65302.1"/>
    <property type="molecule type" value="Genomic_DNA"/>
</dbReference>
<name>A0A194VMS4_CYTMA</name>
<evidence type="ECO:0000256" key="1">
    <source>
        <dbReference type="SAM" id="MobiDB-lite"/>
    </source>
</evidence>
<evidence type="ECO:0000313" key="2">
    <source>
        <dbReference type="EMBL" id="KUI65301.1"/>
    </source>
</evidence>
<reference evidence="3" key="1">
    <citation type="submission" date="2014-12" db="EMBL/GenBank/DDBJ databases">
        <title>Genome Sequence of Valsa Canker Pathogens Uncovers a Specific Adaption of Colonization on Woody Bark.</title>
        <authorList>
            <person name="Yin Z."/>
            <person name="Liu H."/>
            <person name="Gao X."/>
            <person name="Li Z."/>
            <person name="Song N."/>
            <person name="Ke X."/>
            <person name="Dai Q."/>
            <person name="Wu Y."/>
            <person name="Sun Y."/>
            <person name="Xu J.-R."/>
            <person name="Kang Z.K."/>
            <person name="Wang L."/>
            <person name="Huang L."/>
        </authorList>
    </citation>
    <scope>NUCLEOTIDE SEQUENCE [LARGE SCALE GENOMIC DNA]</scope>
    <source>
        <strain evidence="3">03-8</strain>
    </source>
</reference>
<sequence>MERKSPKDPKVGSNAMVTPNHESQDNTSATLEVEEPLGALPAATPTLRVRMQETFQPLASCPGDN</sequence>
<protein>
    <submittedName>
        <fullName evidence="3">Uncharacterized protein</fullName>
    </submittedName>
</protein>